<dbReference type="EMBL" id="CP092418">
    <property type="protein sequence ID" value="USD23655.1"/>
    <property type="molecule type" value="Genomic_DNA"/>
</dbReference>
<reference evidence="4" key="1">
    <citation type="submission" date="2022-02" db="EMBL/GenBank/DDBJ databases">
        <title>Coral-associated bacteria.</title>
        <authorList>
            <person name="Tang K."/>
            <person name="Wang X."/>
        </authorList>
    </citation>
    <scope>NUCLEOTIDE SEQUENCE</scope>
    <source>
        <strain evidence="4">SCSIO 43006</strain>
    </source>
</reference>
<protein>
    <submittedName>
        <fullName evidence="4">Phage terminase large subunit family protein</fullName>
    </submittedName>
</protein>
<dbReference type="PANTHER" id="PTHR34413:SF2">
    <property type="entry name" value="PROPHAGE TAIL FIBER ASSEMBLY PROTEIN HOMOLOG TFAE-RELATED"/>
    <property type="match status" value="1"/>
</dbReference>
<organism evidence="4 5">
    <name type="scientific">Microbulbifer variabilis</name>
    <dbReference type="NCBI Taxonomy" id="266805"/>
    <lineage>
        <taxon>Bacteria</taxon>
        <taxon>Pseudomonadati</taxon>
        <taxon>Pseudomonadota</taxon>
        <taxon>Gammaproteobacteria</taxon>
        <taxon>Cellvibrionales</taxon>
        <taxon>Microbulbiferaceae</taxon>
        <taxon>Microbulbifer</taxon>
    </lineage>
</organism>
<proteinExistence type="predicted"/>
<dbReference type="InterPro" id="IPR046453">
    <property type="entry name" value="GpA_ATPase"/>
</dbReference>
<gene>
    <name evidence="4" type="ORF">MJO52_11970</name>
</gene>
<dbReference type="InterPro" id="IPR046454">
    <property type="entry name" value="GpA_endonuclease"/>
</dbReference>
<dbReference type="PANTHER" id="PTHR34413">
    <property type="entry name" value="PROPHAGE TAIL FIBER ASSEMBLY PROTEIN HOMOLOG TFAE-RELATED-RELATED"/>
    <property type="match status" value="1"/>
</dbReference>
<dbReference type="Pfam" id="PF05876">
    <property type="entry name" value="GpA_ATPase"/>
    <property type="match status" value="1"/>
</dbReference>
<feature type="region of interest" description="Disordered" evidence="1">
    <location>
        <begin position="159"/>
        <end position="189"/>
    </location>
</feature>
<evidence type="ECO:0000259" key="2">
    <source>
        <dbReference type="Pfam" id="PF05876"/>
    </source>
</evidence>
<dbReference type="Pfam" id="PF20454">
    <property type="entry name" value="GpA_nuclease"/>
    <property type="match status" value="1"/>
</dbReference>
<keyword evidence="5" id="KW-1185">Reference proteome</keyword>
<dbReference type="Proteomes" id="UP001055658">
    <property type="component" value="Chromosome"/>
</dbReference>
<evidence type="ECO:0000313" key="5">
    <source>
        <dbReference type="Proteomes" id="UP001055658"/>
    </source>
</evidence>
<feature type="domain" description="Terminase large subunit GpA endonuclease" evidence="3">
    <location>
        <begin position="294"/>
        <end position="450"/>
    </location>
</feature>
<name>A0ABY4VLD0_9GAMM</name>
<evidence type="ECO:0000256" key="1">
    <source>
        <dbReference type="SAM" id="MobiDB-lite"/>
    </source>
</evidence>
<feature type="domain" description="Phage terminase large subunit GpA ATPase" evidence="2">
    <location>
        <begin position="18"/>
        <end position="267"/>
    </location>
</feature>
<accession>A0ABY4VLD0</accession>
<sequence length="483" mass="55231">MAEWADEYFYLSVESSYTQGVWETRPFQVAILNAMGNDDIVEVNWIKSARVGCTKCITIALAYFAEHRQRNVIMWQPTDSAAEDFMKQHAEPTIRDVPVLRKLAPWYGRKHRDNTLDYKRFTNSRQWFIRGGKSAKNYREKSTDASIYDELSSFDDDIEKEGPPTVIGDKRMEGSAYPKSIRGSTPKTKGECQISKAANEADEFFYRYLPCPHCDEYQVLEWGGEKAKHEIKWDSPETVLQAHYECKHTGCVIRQHELEGMDERGEWRSGSGMTTRDGLKFYCDGKPVDAPLSVAFHIWAAYSPWTTWGKIARDFLRAKGDPNKLKGWVNTTKGEAWEEEGERVEAHHLYMRREQYPAQVPQAAVVIVGFVDVQDDRLEASSWAFGGERGTESWLVEHQVFRGDPGRHELWNRLTQWRHSRYEHESGVMLPIAATGIDTGGHYTQMVYSLPSATRVSGYGPAKVQTSALHPWWVAPARATKAA</sequence>
<evidence type="ECO:0000313" key="4">
    <source>
        <dbReference type="EMBL" id="USD23655.1"/>
    </source>
</evidence>
<evidence type="ECO:0000259" key="3">
    <source>
        <dbReference type="Pfam" id="PF20454"/>
    </source>
</evidence>
<dbReference type="InterPro" id="IPR051220">
    <property type="entry name" value="TFA_Chaperone"/>
</dbReference>